<dbReference type="AlphaFoldDB" id="A0A369AUI0"/>
<dbReference type="Proteomes" id="UP000252174">
    <property type="component" value="Unassembled WGS sequence"/>
</dbReference>
<keyword evidence="4" id="KW-1185">Reference proteome</keyword>
<proteinExistence type="predicted"/>
<keyword evidence="1" id="KW-0732">Signal</keyword>
<feature type="domain" description="DUF4382" evidence="2">
    <location>
        <begin position="36"/>
        <end position="189"/>
    </location>
</feature>
<keyword evidence="3" id="KW-0378">Hydrolase</keyword>
<evidence type="ECO:0000259" key="2">
    <source>
        <dbReference type="Pfam" id="PF14321"/>
    </source>
</evidence>
<keyword evidence="3" id="KW-0645">Protease</keyword>
<comment type="caution">
    <text evidence="3">The sequence shown here is derived from an EMBL/GenBank/DDBJ whole genome shotgun (WGS) entry which is preliminary data.</text>
</comment>
<accession>A0A369AUI0</accession>
<dbReference type="GO" id="GO:0004180">
    <property type="term" value="F:carboxypeptidase activity"/>
    <property type="evidence" value="ECO:0007669"/>
    <property type="project" value="UniProtKB-KW"/>
</dbReference>
<feature type="chain" id="PRO_5016570521" evidence="1">
    <location>
        <begin position="20"/>
        <end position="392"/>
    </location>
</feature>
<keyword evidence="3" id="KW-0121">Carboxypeptidase</keyword>
<dbReference type="RefSeq" id="WP_241659375.1">
    <property type="nucleotide sequence ID" value="NZ_QPJU01000001.1"/>
</dbReference>
<dbReference type="Pfam" id="PF14321">
    <property type="entry name" value="DUF4382"/>
    <property type="match status" value="1"/>
</dbReference>
<feature type="signal peptide" evidence="1">
    <location>
        <begin position="1"/>
        <end position="19"/>
    </location>
</feature>
<name>A0A369AUI0_9BURK</name>
<dbReference type="PROSITE" id="PS51257">
    <property type="entry name" value="PROKAR_LIPOPROTEIN"/>
    <property type="match status" value="1"/>
</dbReference>
<dbReference type="Gene3D" id="2.60.40.1120">
    <property type="entry name" value="Carboxypeptidase-like, regulatory domain"/>
    <property type="match status" value="1"/>
</dbReference>
<reference evidence="3 4" key="1">
    <citation type="submission" date="2018-07" db="EMBL/GenBank/DDBJ databases">
        <title>Genomic Encyclopedia of Type Strains, Phase IV (KMG-IV): sequencing the most valuable type-strain genomes for metagenomic binning, comparative biology and taxonomic classification.</title>
        <authorList>
            <person name="Goeker M."/>
        </authorList>
    </citation>
    <scope>NUCLEOTIDE SEQUENCE [LARGE SCALE GENOMIC DNA]</scope>
    <source>
        <strain evidence="3 4">DSM 100911</strain>
    </source>
</reference>
<dbReference type="InterPro" id="IPR025491">
    <property type="entry name" value="DUF4382"/>
</dbReference>
<protein>
    <submittedName>
        <fullName evidence="3">Carboxypeptidase family protein</fullName>
    </submittedName>
</protein>
<dbReference type="Pfam" id="PF13620">
    <property type="entry name" value="CarboxypepD_reg"/>
    <property type="match status" value="1"/>
</dbReference>
<dbReference type="InterPro" id="IPR008969">
    <property type="entry name" value="CarboxyPept-like_regulatory"/>
</dbReference>
<evidence type="ECO:0000313" key="4">
    <source>
        <dbReference type="Proteomes" id="UP000252174"/>
    </source>
</evidence>
<evidence type="ECO:0000313" key="3">
    <source>
        <dbReference type="EMBL" id="RCX11877.1"/>
    </source>
</evidence>
<organism evidence="3 4">
    <name type="scientific">Extensimonas vulgaris</name>
    <dbReference type="NCBI Taxonomy" id="1031594"/>
    <lineage>
        <taxon>Bacteria</taxon>
        <taxon>Pseudomonadati</taxon>
        <taxon>Pseudomonadota</taxon>
        <taxon>Betaproteobacteria</taxon>
        <taxon>Burkholderiales</taxon>
        <taxon>Comamonadaceae</taxon>
        <taxon>Extensimonas</taxon>
    </lineage>
</organism>
<dbReference type="SUPFAM" id="SSF49464">
    <property type="entry name" value="Carboxypeptidase regulatory domain-like"/>
    <property type="match status" value="1"/>
</dbReference>
<sequence>MTMKLLRNLKLAVGGILIAGLAACGGGGGDGGSAGTGTLRLAVTDAPACGYDAVNVTIQKVRVHQSSSASETDPGWSELTLNPAVRLDLLGLTNGVLYELGQLPLPTGKYTQMRLVLAANGGTQPLANSVWPTGGKEVALKTPSGQQSGVKANINIDIGPNQMADFVLDFDACKSIVSAGASGQYLLKPVVAVIPRYISGVLGYVDPAIGGGVAGVSLQQSDGTIVKATTPDASGKFLLQPVAPGSYTLVMTAPGRTTAVVTGVPVTAQTVTPIASTSTPIALPPSGTATATGTAPVDTLVRAMQPLTIGGVVEVAGQYVDGVTGGYTFQLPVAAPLVAAYAPAPAPLVFSPDNLVAARYTLRASLNGYADKTEALPMLTAGGTKTTNFIFP</sequence>
<gene>
    <name evidence="3" type="ORF">DFR45_101411</name>
</gene>
<dbReference type="EMBL" id="QPJU01000001">
    <property type="protein sequence ID" value="RCX11877.1"/>
    <property type="molecule type" value="Genomic_DNA"/>
</dbReference>
<evidence type="ECO:0000256" key="1">
    <source>
        <dbReference type="SAM" id="SignalP"/>
    </source>
</evidence>